<dbReference type="SUPFAM" id="SSF53850">
    <property type="entry name" value="Periplasmic binding protein-like II"/>
    <property type="match status" value="1"/>
</dbReference>
<comment type="caution">
    <text evidence="2">The sequence shown here is derived from an EMBL/GenBank/DDBJ whole genome shotgun (WGS) entry which is preliminary data.</text>
</comment>
<reference evidence="2 3" key="1">
    <citation type="submission" date="2021-02" db="EMBL/GenBank/DDBJ databases">
        <title>PHA producing bacteria isolated from coastal sediment in Guangdong, Shenzhen.</title>
        <authorList>
            <person name="Zheng W."/>
            <person name="Yu S."/>
            <person name="Huang Y."/>
        </authorList>
    </citation>
    <scope>NUCLEOTIDE SEQUENCE [LARGE SCALE GENOMIC DNA]</scope>
    <source>
        <strain evidence="2 3">TN21-5</strain>
    </source>
</reference>
<protein>
    <recommendedName>
        <fullName evidence="4">Solute-binding protein family 3/N-terminal domain-containing protein</fullName>
    </recommendedName>
</protein>
<dbReference type="RefSeq" id="WP_029653959.1">
    <property type="nucleotide sequence ID" value="NZ_JAFKDB010000008.1"/>
</dbReference>
<proteinExistence type="predicted"/>
<feature type="signal peptide" evidence="1">
    <location>
        <begin position="1"/>
        <end position="24"/>
    </location>
</feature>
<dbReference type="EMBL" id="JAFKDB010000008">
    <property type="protein sequence ID" value="MBN7769535.1"/>
    <property type="molecule type" value="Genomic_DNA"/>
</dbReference>
<evidence type="ECO:0000313" key="2">
    <source>
        <dbReference type="EMBL" id="MBN7769535.1"/>
    </source>
</evidence>
<evidence type="ECO:0000313" key="3">
    <source>
        <dbReference type="Proteomes" id="UP000664344"/>
    </source>
</evidence>
<feature type="chain" id="PRO_5047015126" description="Solute-binding protein family 3/N-terminal domain-containing protein" evidence="1">
    <location>
        <begin position="25"/>
        <end position="241"/>
    </location>
</feature>
<accession>A0ABS3BH19</accession>
<gene>
    <name evidence="2" type="ORF">JYP53_06430</name>
</gene>
<dbReference type="Proteomes" id="UP000664344">
    <property type="component" value="Unassembled WGS sequence"/>
</dbReference>
<keyword evidence="1" id="KW-0732">Signal</keyword>
<sequence>MHTTIRFAVSALMALTLQPTPSSANELPTKVQIAVIDNIPSANAAQQLLEAAYQRLNIHMTTLHVPSRRALLMADNGDLDGDLFRIDSVAEAYPNLLRVPFPLLNGKLHAVVRDPGISQLPASSAESPLKVAILRGVIIAEKTADALGMEPVHAENYDQIRTLLELNRVDLAFVADIEGITPLANDAWAGLHALPNPIVTFTLHHYLNQRHVRLAGALADVLAQLEREGVKSGILKSVRGE</sequence>
<evidence type="ECO:0000256" key="1">
    <source>
        <dbReference type="SAM" id="SignalP"/>
    </source>
</evidence>
<keyword evidence="3" id="KW-1185">Reference proteome</keyword>
<organism evidence="2 3">
    <name type="scientific">Marinobacter daepoensis</name>
    <dbReference type="NCBI Taxonomy" id="262077"/>
    <lineage>
        <taxon>Bacteria</taxon>
        <taxon>Pseudomonadati</taxon>
        <taxon>Pseudomonadota</taxon>
        <taxon>Gammaproteobacteria</taxon>
        <taxon>Pseudomonadales</taxon>
        <taxon>Marinobacteraceae</taxon>
        <taxon>Marinobacter</taxon>
    </lineage>
</organism>
<evidence type="ECO:0008006" key="4">
    <source>
        <dbReference type="Google" id="ProtNLM"/>
    </source>
</evidence>
<name>A0ABS3BH19_9GAMM</name>